<dbReference type="EMBL" id="UOEU01000589">
    <property type="protein sequence ID" value="VAW35519.1"/>
    <property type="molecule type" value="Genomic_DNA"/>
</dbReference>
<name>A0A3B0VFB3_9ZZZZ</name>
<organism evidence="1">
    <name type="scientific">hydrothermal vent metagenome</name>
    <dbReference type="NCBI Taxonomy" id="652676"/>
    <lineage>
        <taxon>unclassified sequences</taxon>
        <taxon>metagenomes</taxon>
        <taxon>ecological metagenomes</taxon>
    </lineage>
</organism>
<dbReference type="AlphaFoldDB" id="A0A3B0VFB3"/>
<protein>
    <submittedName>
        <fullName evidence="1">Uncharacterized protein</fullName>
    </submittedName>
</protein>
<feature type="non-terminal residue" evidence="1">
    <location>
        <position position="41"/>
    </location>
</feature>
<evidence type="ECO:0000313" key="1">
    <source>
        <dbReference type="EMBL" id="VAW35519.1"/>
    </source>
</evidence>
<gene>
    <name evidence="1" type="ORF">MNBD_CHLOROFLEXI01-2377</name>
</gene>
<proteinExistence type="predicted"/>
<sequence length="41" mass="4564">MSLLRRVSGIVRTLGHSLIYAHPAETLSIVCVQMHKTAAFR</sequence>
<reference evidence="1" key="1">
    <citation type="submission" date="2018-06" db="EMBL/GenBank/DDBJ databases">
        <authorList>
            <person name="Zhirakovskaya E."/>
        </authorList>
    </citation>
    <scope>NUCLEOTIDE SEQUENCE</scope>
</reference>
<accession>A0A3B0VFB3</accession>